<comment type="caution">
    <text evidence="1">The sequence shown here is derived from an EMBL/GenBank/DDBJ whole genome shotgun (WGS) entry which is preliminary data.</text>
</comment>
<reference evidence="1" key="1">
    <citation type="submission" date="2019-08" db="EMBL/GenBank/DDBJ databases">
        <authorList>
            <person name="Kucharzyk K."/>
            <person name="Murdoch R.W."/>
            <person name="Higgins S."/>
            <person name="Loffler F."/>
        </authorList>
    </citation>
    <scope>NUCLEOTIDE SEQUENCE</scope>
</reference>
<accession>A0A645G2J1</accession>
<organism evidence="1">
    <name type="scientific">bioreactor metagenome</name>
    <dbReference type="NCBI Taxonomy" id="1076179"/>
    <lineage>
        <taxon>unclassified sequences</taxon>
        <taxon>metagenomes</taxon>
        <taxon>ecological metagenomes</taxon>
    </lineage>
</organism>
<dbReference type="EMBL" id="VSSQ01068976">
    <property type="protein sequence ID" value="MPN21087.1"/>
    <property type="molecule type" value="Genomic_DNA"/>
</dbReference>
<sequence length="67" mass="7518">MDAAERAASHDDVFAVFLVAYHEQFDVGKRDAACEVNFCLDVFLSVLRDYLGGLFDELSRYRRLGGG</sequence>
<gene>
    <name evidence="1" type="ORF">SDC9_168466</name>
</gene>
<name>A0A645G2J1_9ZZZZ</name>
<proteinExistence type="predicted"/>
<dbReference type="AlphaFoldDB" id="A0A645G2J1"/>
<evidence type="ECO:0000313" key="1">
    <source>
        <dbReference type="EMBL" id="MPN21087.1"/>
    </source>
</evidence>
<protein>
    <submittedName>
        <fullName evidence="1">Uncharacterized protein</fullName>
    </submittedName>
</protein>